<feature type="region of interest" description="Disordered" evidence="2">
    <location>
        <begin position="317"/>
        <end position="338"/>
    </location>
</feature>
<feature type="compositionally biased region" description="Low complexity" evidence="2">
    <location>
        <begin position="116"/>
        <end position="125"/>
    </location>
</feature>
<feature type="region of interest" description="Disordered" evidence="2">
    <location>
        <begin position="76"/>
        <end position="153"/>
    </location>
</feature>
<sequence length="483" mass="52918">MENPSSGMAAAARVAAGRKGKVGRGQAFSSIGRGPSRAAGLFPVGGRFTSVGSLLPFGRGSSRAAGLVPFGRGSNPAAPLSSNGEAASSSSMAASGAAESPPISGFTSHGGGGFVGTTSSPTAGFPFPPSPSPAWWGSDTASPGCSSVRQSDATCSPSDVEIISKQEPVFVNDENGMVRTEKRIMWTPDEDERLMATWIENSTDSVTGADRKGEAYWGDVIKAYNKGTPPQRQRKAKQANDRLHKINRWCDLFEGDYLKARTVFTSGYNDQMWMDAAEEFYLDHKIGPFTIKNVWKICCKMPKWKTYNDELKNARKRKSYHHEEDMQNVESEDEMPKRPIGQKAAKKAALAAKGNSATMSDAGKSKESAINVEKLDKLSKYQEEVNANRLKKLSSDKIETTKLAHLTAQENRESKKLEMEGKRLEMEGKKLEMEGKKLEKEPKMVDTYNNLISQDTSSMTDDEKVERVAAMKCLRKMLFHEII</sequence>
<dbReference type="EMBL" id="KF184867">
    <property type="protein sequence ID" value="AGT16400.1"/>
    <property type="molecule type" value="Genomic_DNA"/>
</dbReference>
<dbReference type="AlphaFoldDB" id="A0A059Q0Y1"/>
<feature type="compositionally biased region" description="Polar residues" evidence="2">
    <location>
        <begin position="139"/>
        <end position="153"/>
    </location>
</feature>
<dbReference type="PANTHER" id="PTHR45224:SF3">
    <property type="entry name" value="OS11G0506300 PROTEIN"/>
    <property type="match status" value="1"/>
</dbReference>
<reference evidence="3" key="1">
    <citation type="submission" date="2013-05" db="EMBL/GenBank/DDBJ databases">
        <title>Building the sugarcane genome for biotechnology and identifying evolutionary trends.</title>
        <authorList>
            <person name="De Setta N."/>
            <person name="Monteiro-Vitorello C.B."/>
            <person name="Metcalfe C.J."/>
            <person name="Cruz G.M.Q."/>
            <person name="Del Bem L.E."/>
            <person name="Vicentini R."/>
            <person name="Nogueira F.T.S."/>
            <person name="Campos R.A."/>
            <person name="Nunes S.L."/>
            <person name="Turrini P.C.G."/>
            <person name="Vieira A.P."/>
            <person name="Cruz E.A.O."/>
            <person name="Correa T.C.S."/>
            <person name="Hotta C.T."/>
            <person name="de Mello-Varani A."/>
            <person name="Vautrin S."/>
            <person name="Trindade A.S."/>
            <person name="Vilela M.M."/>
            <person name="Horta C.L."/>
            <person name="Sato P.M."/>
            <person name="de Andrade R.F."/>
            <person name="Nishiyama M.Y."/>
            <person name="Cardoso-Silva C.B."/>
            <person name="Scortecci K.C."/>
            <person name="Garcia A.A.F."/>
            <person name="Carneiro M.S."/>
            <person name="Kim C."/>
            <person name="Paterson A.H."/>
            <person name="Berges H."/>
            <person name="D'Hont A."/>
            <person name="de-Souza A.P."/>
            <person name="Souza G.M."/>
            <person name="Vincentz M."/>
            <person name="Kitajima J.P."/>
            <person name="Van Sluys M.-A."/>
        </authorList>
    </citation>
    <scope>NUCLEOTIDE SEQUENCE</scope>
</reference>
<feature type="compositionally biased region" description="Low complexity" evidence="2">
    <location>
        <begin position="81"/>
        <end position="107"/>
    </location>
</feature>
<proteinExistence type="predicted"/>
<keyword evidence="1" id="KW-0175">Coiled coil</keyword>
<evidence type="ECO:0000256" key="2">
    <source>
        <dbReference type="SAM" id="MobiDB-lite"/>
    </source>
</evidence>
<name>A0A059Q0Y1_9POAL</name>
<gene>
    <name evidence="3" type="ORF">SHCRBa_159_H10_F_30</name>
</gene>
<dbReference type="PANTHER" id="PTHR45224">
    <property type="entry name" value="OS01G0527900 PROTEIN-RELATED"/>
    <property type="match status" value="1"/>
</dbReference>
<evidence type="ECO:0000256" key="1">
    <source>
        <dbReference type="SAM" id="Coils"/>
    </source>
</evidence>
<evidence type="ECO:0000313" key="3">
    <source>
        <dbReference type="EMBL" id="AGT16400.1"/>
    </source>
</evidence>
<protein>
    <submittedName>
        <fullName evidence="3">Putative DNA biding protein</fullName>
    </submittedName>
</protein>
<feature type="coiled-coil region" evidence="1">
    <location>
        <begin position="407"/>
        <end position="441"/>
    </location>
</feature>
<organism evidence="3">
    <name type="scientific">Saccharum hybrid cultivar R570</name>
    <dbReference type="NCBI Taxonomy" id="131158"/>
    <lineage>
        <taxon>Eukaryota</taxon>
        <taxon>Viridiplantae</taxon>
        <taxon>Streptophyta</taxon>
        <taxon>Embryophyta</taxon>
        <taxon>Tracheophyta</taxon>
        <taxon>Spermatophyta</taxon>
        <taxon>Magnoliopsida</taxon>
        <taxon>Liliopsida</taxon>
        <taxon>Poales</taxon>
        <taxon>Poaceae</taxon>
        <taxon>PACMAD clade</taxon>
        <taxon>Panicoideae</taxon>
        <taxon>Andropogonodae</taxon>
        <taxon>Andropogoneae</taxon>
        <taxon>Saccharinae</taxon>
        <taxon>Saccharum</taxon>
        <taxon>Saccharum officinarum species complex</taxon>
    </lineage>
</organism>
<accession>A0A059Q0Y1</accession>